<gene>
    <name evidence="1" type="ORF">SARC_02891</name>
</gene>
<evidence type="ECO:0000313" key="2">
    <source>
        <dbReference type="Proteomes" id="UP000054560"/>
    </source>
</evidence>
<accession>A0A0L0G7L0</accession>
<dbReference type="AlphaFoldDB" id="A0A0L0G7L0"/>
<dbReference type="Proteomes" id="UP000054560">
    <property type="component" value="Unassembled WGS sequence"/>
</dbReference>
<protein>
    <submittedName>
        <fullName evidence="1">Uncharacterized protein</fullName>
    </submittedName>
</protein>
<keyword evidence="2" id="KW-1185">Reference proteome</keyword>
<organism evidence="1 2">
    <name type="scientific">Sphaeroforma arctica JP610</name>
    <dbReference type="NCBI Taxonomy" id="667725"/>
    <lineage>
        <taxon>Eukaryota</taxon>
        <taxon>Ichthyosporea</taxon>
        <taxon>Ichthyophonida</taxon>
        <taxon>Sphaeroforma</taxon>
    </lineage>
</organism>
<proteinExistence type="predicted"/>
<evidence type="ECO:0000313" key="1">
    <source>
        <dbReference type="EMBL" id="KNC84909.1"/>
    </source>
</evidence>
<dbReference type="RefSeq" id="XP_014158811.1">
    <property type="nucleotide sequence ID" value="XM_014303336.1"/>
</dbReference>
<dbReference type="OrthoDB" id="31616at2759"/>
<sequence length="432" mass="48350">MNVPSRISKAVVAVAAGAAASIAGYYESDKLFSASEIVIDITDKDLLPGRTGRDMFIDKFSVDDIERLLQDSQAKFSLEKLGYVKQVVALDLTGLAVDRLRVYDLSVQNNDADGRNNHGLKLQLPCSDNILPYYVDHKSFTNHPLTKDNIKVPTWLPPIIELAVRQTFSLDRSRAMMLAIDLAEGIKCKVGSKQKRSERIESHKRTLNWMQRASLLSMDNLCVEWVVMQKISEKLPSDVKVALPGQQYPGLGLLKPMARLMNKFAKDKDTIVNSPLYFHNAVMYSTMPDCTFLNPEFEGQFRTLKNDLEAYINDREHIGLAVVSRALFFGNVIHRPSGKRVRWEAMEQVIPLSDRAKQELTYNKEYLAIVEANTTKGVFGIDFGSHIEIPISKESGAEKDFPCDDICISEASSSNETADLVALSEIDTRPAT</sequence>
<name>A0A0L0G7L0_9EUKA</name>
<dbReference type="EMBL" id="KQ241732">
    <property type="protein sequence ID" value="KNC84909.1"/>
    <property type="molecule type" value="Genomic_DNA"/>
</dbReference>
<dbReference type="GeneID" id="25903395"/>
<reference evidence="1 2" key="1">
    <citation type="submission" date="2011-02" db="EMBL/GenBank/DDBJ databases">
        <title>The Genome Sequence of Sphaeroforma arctica JP610.</title>
        <authorList>
            <consortium name="The Broad Institute Genome Sequencing Platform"/>
            <person name="Russ C."/>
            <person name="Cuomo C."/>
            <person name="Young S.K."/>
            <person name="Zeng Q."/>
            <person name="Gargeya S."/>
            <person name="Alvarado L."/>
            <person name="Berlin A."/>
            <person name="Chapman S.B."/>
            <person name="Chen Z."/>
            <person name="Freedman E."/>
            <person name="Gellesch M."/>
            <person name="Goldberg J."/>
            <person name="Griggs A."/>
            <person name="Gujja S."/>
            <person name="Heilman E."/>
            <person name="Heiman D."/>
            <person name="Howarth C."/>
            <person name="Mehta T."/>
            <person name="Neiman D."/>
            <person name="Pearson M."/>
            <person name="Roberts A."/>
            <person name="Saif S."/>
            <person name="Shea T."/>
            <person name="Shenoy N."/>
            <person name="Sisk P."/>
            <person name="Stolte C."/>
            <person name="Sykes S."/>
            <person name="White J."/>
            <person name="Yandava C."/>
            <person name="Burger G."/>
            <person name="Gray M.W."/>
            <person name="Holland P.W.H."/>
            <person name="King N."/>
            <person name="Lang F.B.F."/>
            <person name="Roger A.J."/>
            <person name="Ruiz-Trillo I."/>
            <person name="Haas B."/>
            <person name="Nusbaum C."/>
            <person name="Birren B."/>
        </authorList>
    </citation>
    <scope>NUCLEOTIDE SEQUENCE [LARGE SCALE GENOMIC DNA]</scope>
    <source>
        <strain evidence="1 2">JP610</strain>
    </source>
</reference>